<sequence>MSIYVDAREFDHVLQDLRFFRNKAMEFGHQNIPPEIMKRAWYNESTHTATPINPINSASWNGPPRWFDRWPPATPQPHASNPRSSNLAGHQRRASVVANRWTPNSGIQADPDRLWGAFPPHPRHHRSRAAMPHHSGSAFRTTAIPPATPTLPRRQPDISTWKFPSGSLTWTPHPQPQPGVSPHLFFSANPILGQVRCPDRVSPPLDPWFAAQVTGGWPLPGTCPQWTAGTFPPLPYPHRSPVTIAPWIIPNPKSSYVPQLRWDIARHPMTGRQIVGKAISLSIDPILGEKATHPPVKKILIVCDIGFMSRFWGPISVERSSDLKVWDVLTAIHDFFQTPLTLAEVQTIEGLSWGNGERLRQAFRKRVYENNSGLSEYQWRQGLRRVDCLGDKKIFWGLWPTFNPDSTWHLNLGLISPPS</sequence>
<accession>A0ACB8A660</accession>
<keyword evidence="2" id="KW-1185">Reference proteome</keyword>
<proteinExistence type="predicted"/>
<organism evidence="1 2">
    <name type="scientific">Hygrophoropsis aurantiaca</name>
    <dbReference type="NCBI Taxonomy" id="72124"/>
    <lineage>
        <taxon>Eukaryota</taxon>
        <taxon>Fungi</taxon>
        <taxon>Dikarya</taxon>
        <taxon>Basidiomycota</taxon>
        <taxon>Agaricomycotina</taxon>
        <taxon>Agaricomycetes</taxon>
        <taxon>Agaricomycetidae</taxon>
        <taxon>Boletales</taxon>
        <taxon>Coniophorineae</taxon>
        <taxon>Hygrophoropsidaceae</taxon>
        <taxon>Hygrophoropsis</taxon>
    </lineage>
</organism>
<name>A0ACB8A660_9AGAM</name>
<protein>
    <submittedName>
        <fullName evidence="1">Uncharacterized protein</fullName>
    </submittedName>
</protein>
<evidence type="ECO:0000313" key="2">
    <source>
        <dbReference type="Proteomes" id="UP000790377"/>
    </source>
</evidence>
<comment type="caution">
    <text evidence="1">The sequence shown here is derived from an EMBL/GenBank/DDBJ whole genome shotgun (WGS) entry which is preliminary data.</text>
</comment>
<evidence type="ECO:0000313" key="1">
    <source>
        <dbReference type="EMBL" id="KAH7908530.1"/>
    </source>
</evidence>
<gene>
    <name evidence="1" type="ORF">BJ138DRAFT_1103428</name>
</gene>
<dbReference type="EMBL" id="MU267816">
    <property type="protein sequence ID" value="KAH7908530.1"/>
    <property type="molecule type" value="Genomic_DNA"/>
</dbReference>
<dbReference type="Proteomes" id="UP000790377">
    <property type="component" value="Unassembled WGS sequence"/>
</dbReference>
<reference evidence="1" key="1">
    <citation type="journal article" date="2021" name="New Phytol.">
        <title>Evolutionary innovations through gain and loss of genes in the ectomycorrhizal Boletales.</title>
        <authorList>
            <person name="Wu G."/>
            <person name="Miyauchi S."/>
            <person name="Morin E."/>
            <person name="Kuo A."/>
            <person name="Drula E."/>
            <person name="Varga T."/>
            <person name="Kohler A."/>
            <person name="Feng B."/>
            <person name="Cao Y."/>
            <person name="Lipzen A."/>
            <person name="Daum C."/>
            <person name="Hundley H."/>
            <person name="Pangilinan J."/>
            <person name="Johnson J."/>
            <person name="Barry K."/>
            <person name="LaButti K."/>
            <person name="Ng V."/>
            <person name="Ahrendt S."/>
            <person name="Min B."/>
            <person name="Choi I.G."/>
            <person name="Park H."/>
            <person name="Plett J.M."/>
            <person name="Magnuson J."/>
            <person name="Spatafora J.W."/>
            <person name="Nagy L.G."/>
            <person name="Henrissat B."/>
            <person name="Grigoriev I.V."/>
            <person name="Yang Z.L."/>
            <person name="Xu J."/>
            <person name="Martin F.M."/>
        </authorList>
    </citation>
    <scope>NUCLEOTIDE SEQUENCE</scope>
    <source>
        <strain evidence="1">ATCC 28755</strain>
    </source>
</reference>